<evidence type="ECO:0000256" key="1">
    <source>
        <dbReference type="ARBA" id="ARBA00001946"/>
    </source>
</evidence>
<evidence type="ECO:0000313" key="12">
    <source>
        <dbReference type="EMBL" id="MCQ6961042.1"/>
    </source>
</evidence>
<reference evidence="12 13" key="1">
    <citation type="submission" date="2022-07" db="EMBL/GenBank/DDBJ databases">
        <title>Mucilaginibacter sp. JC4.</title>
        <authorList>
            <person name="Le V."/>
            <person name="Ko S.-R."/>
            <person name="Ahn C.-Y."/>
            <person name="Oh H.-M."/>
        </authorList>
    </citation>
    <scope>NUCLEOTIDE SEQUENCE [LARGE SCALE GENOMIC DNA]</scope>
    <source>
        <strain evidence="12 13">JC4</strain>
    </source>
</reference>
<evidence type="ECO:0000256" key="3">
    <source>
        <dbReference type="ARBA" id="ARBA00016337"/>
    </source>
</evidence>
<dbReference type="PANTHER" id="PTHR30040">
    <property type="entry name" value="THIAMINE BIOSYNTHESIS LIPOPROTEIN APBE"/>
    <property type="match status" value="1"/>
</dbReference>
<dbReference type="EMBL" id="JANHOH010000011">
    <property type="protein sequence ID" value="MCQ6961042.1"/>
    <property type="molecule type" value="Genomic_DNA"/>
</dbReference>
<keyword evidence="13" id="KW-1185">Reference proteome</keyword>
<protein>
    <recommendedName>
        <fullName evidence="3 11">FAD:protein FMN transferase</fullName>
        <ecNumber evidence="2 11">2.7.1.180</ecNumber>
    </recommendedName>
    <alternativeName>
        <fullName evidence="9 11">Flavin transferase</fullName>
    </alternativeName>
</protein>
<dbReference type="RefSeq" id="WP_256541210.1">
    <property type="nucleotide sequence ID" value="NZ_JANHOH010000011.1"/>
</dbReference>
<evidence type="ECO:0000256" key="8">
    <source>
        <dbReference type="ARBA" id="ARBA00022842"/>
    </source>
</evidence>
<evidence type="ECO:0000313" key="13">
    <source>
        <dbReference type="Proteomes" id="UP001204376"/>
    </source>
</evidence>
<keyword evidence="6 11" id="KW-0479">Metal-binding</keyword>
<dbReference type="Gene3D" id="3.10.520.10">
    <property type="entry name" value="ApbE-like domains"/>
    <property type="match status" value="1"/>
</dbReference>
<name>A0ABT1T9C7_9SPHI</name>
<dbReference type="PANTHER" id="PTHR30040:SF2">
    <property type="entry name" value="FAD:PROTEIN FMN TRANSFERASE"/>
    <property type="match status" value="1"/>
</dbReference>
<dbReference type="Pfam" id="PF02424">
    <property type="entry name" value="ApbE"/>
    <property type="match status" value="1"/>
</dbReference>
<gene>
    <name evidence="12" type="ORF">NPE20_23910</name>
</gene>
<keyword evidence="8 11" id="KW-0460">Magnesium</keyword>
<evidence type="ECO:0000256" key="11">
    <source>
        <dbReference type="PIRNR" id="PIRNR006268"/>
    </source>
</evidence>
<dbReference type="GO" id="GO:0016740">
    <property type="term" value="F:transferase activity"/>
    <property type="evidence" value="ECO:0007669"/>
    <property type="project" value="UniProtKB-KW"/>
</dbReference>
<evidence type="ECO:0000256" key="4">
    <source>
        <dbReference type="ARBA" id="ARBA00022630"/>
    </source>
</evidence>
<dbReference type="InterPro" id="IPR003374">
    <property type="entry name" value="ApbE-like_sf"/>
</dbReference>
<evidence type="ECO:0000256" key="10">
    <source>
        <dbReference type="ARBA" id="ARBA00048540"/>
    </source>
</evidence>
<evidence type="ECO:0000256" key="5">
    <source>
        <dbReference type="ARBA" id="ARBA00022679"/>
    </source>
</evidence>
<proteinExistence type="inferred from homology"/>
<comment type="catalytic activity">
    <reaction evidence="10 11">
        <text>L-threonyl-[protein] + FAD = FMN-L-threonyl-[protein] + AMP + H(+)</text>
        <dbReference type="Rhea" id="RHEA:36847"/>
        <dbReference type="Rhea" id="RHEA-COMP:11060"/>
        <dbReference type="Rhea" id="RHEA-COMP:11061"/>
        <dbReference type="ChEBI" id="CHEBI:15378"/>
        <dbReference type="ChEBI" id="CHEBI:30013"/>
        <dbReference type="ChEBI" id="CHEBI:57692"/>
        <dbReference type="ChEBI" id="CHEBI:74257"/>
        <dbReference type="ChEBI" id="CHEBI:456215"/>
        <dbReference type="EC" id="2.7.1.180"/>
    </reaction>
</comment>
<dbReference type="PIRSF" id="PIRSF006268">
    <property type="entry name" value="ApbE"/>
    <property type="match status" value="1"/>
</dbReference>
<sequence length="318" mass="34501">MLAVKKLTGSSTIFNRETRLMGNRFEISLVATDAIWAHARIDSAIAEINRVDKLLSTFTEDSTINEINRNAGIKPVRVDAEIFRLVDRAVQISSLTDGTFDITYAAATTISLDDSVNSTVTPLVKTFKKKLNLTNYTNIVLDFAAQTVFLKNKGMRIGFGAISRGYAADRAKYILQMEGVSSGVINAGGDLLTWGLQPDNTPWTIATADPAQANQPYADVNISNMAVATSYNTEKYTSINNNKITGDINSQNGFPVSKIKSVSIITPGAELADAMATPIIAMGVNAGLYLINKLNQMACIIIDDHARVYTSKDISVMM</sequence>
<keyword evidence="5 11" id="KW-0808">Transferase</keyword>
<evidence type="ECO:0000256" key="7">
    <source>
        <dbReference type="ARBA" id="ARBA00022827"/>
    </source>
</evidence>
<keyword evidence="7 11" id="KW-0274">FAD</keyword>
<evidence type="ECO:0000256" key="6">
    <source>
        <dbReference type="ARBA" id="ARBA00022723"/>
    </source>
</evidence>
<evidence type="ECO:0000256" key="2">
    <source>
        <dbReference type="ARBA" id="ARBA00011955"/>
    </source>
</evidence>
<dbReference type="EC" id="2.7.1.180" evidence="2 11"/>
<dbReference type="InterPro" id="IPR024932">
    <property type="entry name" value="ApbE"/>
</dbReference>
<comment type="caution">
    <text evidence="12">The sequence shown here is derived from an EMBL/GenBank/DDBJ whole genome shotgun (WGS) entry which is preliminary data.</text>
</comment>
<keyword evidence="4 11" id="KW-0285">Flavoprotein</keyword>
<organism evidence="12 13">
    <name type="scientific">Mucilaginibacter aquariorum</name>
    <dbReference type="NCBI Taxonomy" id="2967225"/>
    <lineage>
        <taxon>Bacteria</taxon>
        <taxon>Pseudomonadati</taxon>
        <taxon>Bacteroidota</taxon>
        <taxon>Sphingobacteriia</taxon>
        <taxon>Sphingobacteriales</taxon>
        <taxon>Sphingobacteriaceae</taxon>
        <taxon>Mucilaginibacter</taxon>
    </lineage>
</organism>
<comment type="cofactor">
    <cofactor evidence="1">
        <name>Mg(2+)</name>
        <dbReference type="ChEBI" id="CHEBI:18420"/>
    </cofactor>
</comment>
<evidence type="ECO:0000256" key="9">
    <source>
        <dbReference type="ARBA" id="ARBA00031306"/>
    </source>
</evidence>
<accession>A0ABT1T9C7</accession>
<dbReference type="Proteomes" id="UP001204376">
    <property type="component" value="Unassembled WGS sequence"/>
</dbReference>
<dbReference type="SUPFAM" id="SSF143631">
    <property type="entry name" value="ApbE-like"/>
    <property type="match status" value="1"/>
</dbReference>
<comment type="similarity">
    <text evidence="11">Belongs to the ApbE family.</text>
</comment>